<comment type="caution">
    <text evidence="2">The sequence shown here is derived from an EMBL/GenBank/DDBJ whole genome shotgun (WGS) entry which is preliminary data.</text>
</comment>
<name>A0A8S2Z5F0_9BILA</name>
<feature type="region of interest" description="Disordered" evidence="1">
    <location>
        <begin position="31"/>
        <end position="52"/>
    </location>
</feature>
<evidence type="ECO:0000256" key="1">
    <source>
        <dbReference type="SAM" id="MobiDB-lite"/>
    </source>
</evidence>
<reference evidence="2" key="1">
    <citation type="submission" date="2021-02" db="EMBL/GenBank/DDBJ databases">
        <authorList>
            <person name="Nowell W R."/>
        </authorList>
    </citation>
    <scope>NUCLEOTIDE SEQUENCE</scope>
</reference>
<dbReference type="EMBL" id="CAJOBI010106464">
    <property type="protein sequence ID" value="CAF4612576.1"/>
    <property type="molecule type" value="Genomic_DNA"/>
</dbReference>
<accession>A0A8S2Z5F0</accession>
<feature type="non-terminal residue" evidence="2">
    <location>
        <position position="1"/>
    </location>
</feature>
<gene>
    <name evidence="2" type="ORF">SMN809_LOCUS39545</name>
</gene>
<dbReference type="AlphaFoldDB" id="A0A8S2Z5F0"/>
<organism evidence="2 3">
    <name type="scientific">Rotaria magnacalcarata</name>
    <dbReference type="NCBI Taxonomy" id="392030"/>
    <lineage>
        <taxon>Eukaryota</taxon>
        <taxon>Metazoa</taxon>
        <taxon>Spiralia</taxon>
        <taxon>Gnathifera</taxon>
        <taxon>Rotifera</taxon>
        <taxon>Eurotatoria</taxon>
        <taxon>Bdelloidea</taxon>
        <taxon>Philodinida</taxon>
        <taxon>Philodinidae</taxon>
        <taxon>Rotaria</taxon>
    </lineage>
</organism>
<protein>
    <submittedName>
        <fullName evidence="2">Uncharacterized protein</fullName>
    </submittedName>
</protein>
<evidence type="ECO:0000313" key="2">
    <source>
        <dbReference type="EMBL" id="CAF4612576.1"/>
    </source>
</evidence>
<evidence type="ECO:0000313" key="3">
    <source>
        <dbReference type="Proteomes" id="UP000676336"/>
    </source>
</evidence>
<dbReference type="Proteomes" id="UP000676336">
    <property type="component" value="Unassembled WGS sequence"/>
</dbReference>
<sequence length="52" mass="5668">LHKIEQELGTEIQPIPKQIDPSLYVAEYQTGGENVGEKQQENSAGVSANKNS</sequence>
<proteinExistence type="predicted"/>
<feature type="compositionally biased region" description="Polar residues" evidence="1">
    <location>
        <begin position="41"/>
        <end position="52"/>
    </location>
</feature>